<accession>A0A1E5V515</accession>
<protein>
    <submittedName>
        <fullName evidence="2">Uncharacterized protein</fullName>
    </submittedName>
</protein>
<name>A0A1E5V515_9POAL</name>
<dbReference type="OrthoDB" id="695809at2759"/>
<feature type="transmembrane region" description="Helical" evidence="1">
    <location>
        <begin position="64"/>
        <end position="91"/>
    </location>
</feature>
<dbReference type="Proteomes" id="UP000095767">
    <property type="component" value="Unassembled WGS sequence"/>
</dbReference>
<keyword evidence="1" id="KW-0812">Transmembrane</keyword>
<organism evidence="2 3">
    <name type="scientific">Dichanthelium oligosanthes</name>
    <dbReference type="NCBI Taxonomy" id="888268"/>
    <lineage>
        <taxon>Eukaryota</taxon>
        <taxon>Viridiplantae</taxon>
        <taxon>Streptophyta</taxon>
        <taxon>Embryophyta</taxon>
        <taxon>Tracheophyta</taxon>
        <taxon>Spermatophyta</taxon>
        <taxon>Magnoliopsida</taxon>
        <taxon>Liliopsida</taxon>
        <taxon>Poales</taxon>
        <taxon>Poaceae</taxon>
        <taxon>PACMAD clade</taxon>
        <taxon>Panicoideae</taxon>
        <taxon>Panicodae</taxon>
        <taxon>Paniceae</taxon>
        <taxon>Dichantheliinae</taxon>
        <taxon>Dichanthelium</taxon>
    </lineage>
</organism>
<reference evidence="2 3" key="1">
    <citation type="submission" date="2016-09" db="EMBL/GenBank/DDBJ databases">
        <title>The draft genome of Dichanthelium oligosanthes: A C3 panicoid grass species.</title>
        <authorList>
            <person name="Studer A.J."/>
            <person name="Schnable J.C."/>
            <person name="Brutnell T.P."/>
        </authorList>
    </citation>
    <scope>NUCLEOTIDE SEQUENCE [LARGE SCALE GENOMIC DNA]</scope>
    <source>
        <strain evidence="3">cv. Kellogg 1175</strain>
        <tissue evidence="2">Leaf</tissue>
    </source>
</reference>
<keyword evidence="1" id="KW-1133">Transmembrane helix</keyword>
<comment type="caution">
    <text evidence="2">The sequence shown here is derived from an EMBL/GenBank/DDBJ whole genome shotgun (WGS) entry which is preliminary data.</text>
</comment>
<proteinExistence type="predicted"/>
<evidence type="ECO:0000313" key="2">
    <source>
        <dbReference type="EMBL" id="OEL20256.1"/>
    </source>
</evidence>
<evidence type="ECO:0000313" key="3">
    <source>
        <dbReference type="Proteomes" id="UP000095767"/>
    </source>
</evidence>
<keyword evidence="3" id="KW-1185">Reference proteome</keyword>
<gene>
    <name evidence="2" type="ORF">BAE44_0018728</name>
</gene>
<sequence length="134" mass="14856">MEDDSLATAYDVGVLATAKEQSSALRLMEDDSLVARCDFTVLNVDKDSRIMWYLRNYELGSISILYLLLFIARFIGHNCRLCFFLTALIALDGRMIDRSYRQGGEVAMANGADVLSVGQRSSYGKGDSLGSPRQ</sequence>
<dbReference type="EMBL" id="LWDX02051320">
    <property type="protein sequence ID" value="OEL20256.1"/>
    <property type="molecule type" value="Genomic_DNA"/>
</dbReference>
<evidence type="ECO:0000256" key="1">
    <source>
        <dbReference type="SAM" id="Phobius"/>
    </source>
</evidence>
<keyword evidence="1" id="KW-0472">Membrane</keyword>
<dbReference type="AlphaFoldDB" id="A0A1E5V515"/>